<proteinExistence type="predicted"/>
<protein>
    <submittedName>
        <fullName evidence="2">Enterobactin synthase component F</fullName>
        <ecNumber evidence="2">2.7.7.-</ecNumber>
    </submittedName>
</protein>
<keyword evidence="2" id="KW-0808">Transferase</keyword>
<dbReference type="PANTHER" id="PTHR44394:SF1">
    <property type="entry name" value="BETA-ALANINE-ACTIVATING ENZYME"/>
    <property type="match status" value="1"/>
</dbReference>
<evidence type="ECO:0000313" key="3">
    <source>
        <dbReference type="Proteomes" id="UP000281391"/>
    </source>
</evidence>
<organism evidence="2 3">
    <name type="scientific">Serratia odorifera</name>
    <dbReference type="NCBI Taxonomy" id="618"/>
    <lineage>
        <taxon>Bacteria</taxon>
        <taxon>Pseudomonadati</taxon>
        <taxon>Pseudomonadota</taxon>
        <taxon>Gammaproteobacteria</taxon>
        <taxon>Enterobacterales</taxon>
        <taxon>Yersiniaceae</taxon>
        <taxon>Serratia</taxon>
    </lineage>
</organism>
<dbReference type="AlphaFoldDB" id="A0A3S4FQY0"/>
<dbReference type="KEGG" id="sof:NCTC11214_03240"/>
<feature type="domain" description="AMP-dependent synthetase/ligase" evidence="1">
    <location>
        <begin position="12"/>
        <end position="65"/>
    </location>
</feature>
<evidence type="ECO:0000313" key="2">
    <source>
        <dbReference type="EMBL" id="VDZ59933.1"/>
    </source>
</evidence>
<gene>
    <name evidence="2" type="primary">entF_3</name>
    <name evidence="2" type="ORF">NCTC11214_03240</name>
</gene>
<dbReference type="PANTHER" id="PTHR44394">
    <property type="entry name" value="BETA-ALANINE-ACTIVATING ENZYME"/>
    <property type="match status" value="1"/>
</dbReference>
<dbReference type="InterPro" id="IPR052091">
    <property type="entry name" value="Beta-ala_Activ/Resist"/>
</dbReference>
<evidence type="ECO:0000259" key="1">
    <source>
        <dbReference type="Pfam" id="PF00501"/>
    </source>
</evidence>
<dbReference type="EC" id="2.7.7.-" evidence="2"/>
<sequence>MLAAFVSALDSDQAVAQCARLRQVFCSGEALPAELCRLWQSRTGVPLHNLYGPTEAAVDVSWHPAWGESPGGGERCQRADWPAGVEYRFAHPRCASAAGATWRGWRSVSDRRAVGARLSGAA</sequence>
<dbReference type="SUPFAM" id="SSF56801">
    <property type="entry name" value="Acetyl-CoA synthetase-like"/>
    <property type="match status" value="1"/>
</dbReference>
<keyword evidence="2" id="KW-0548">Nucleotidyltransferase</keyword>
<dbReference type="GO" id="GO:0016779">
    <property type="term" value="F:nucleotidyltransferase activity"/>
    <property type="evidence" value="ECO:0007669"/>
    <property type="project" value="UniProtKB-KW"/>
</dbReference>
<dbReference type="EMBL" id="LR134117">
    <property type="protein sequence ID" value="VDZ59933.1"/>
    <property type="molecule type" value="Genomic_DNA"/>
</dbReference>
<dbReference type="Gene3D" id="3.40.50.12780">
    <property type="entry name" value="N-terminal domain of ligase-like"/>
    <property type="match status" value="1"/>
</dbReference>
<dbReference type="InterPro" id="IPR000873">
    <property type="entry name" value="AMP-dep_synth/lig_dom"/>
</dbReference>
<accession>A0A3S4FQY0</accession>
<dbReference type="Pfam" id="PF00501">
    <property type="entry name" value="AMP-binding"/>
    <property type="match status" value="1"/>
</dbReference>
<dbReference type="GO" id="GO:0043041">
    <property type="term" value="P:amino acid activation for nonribosomal peptide biosynthetic process"/>
    <property type="evidence" value="ECO:0007669"/>
    <property type="project" value="TreeGrafter"/>
</dbReference>
<name>A0A3S4FQY0_SEROD</name>
<dbReference type="Proteomes" id="UP000281391">
    <property type="component" value="Chromosome"/>
</dbReference>
<reference evidence="2 3" key="1">
    <citation type="submission" date="2018-12" db="EMBL/GenBank/DDBJ databases">
        <authorList>
            <consortium name="Pathogen Informatics"/>
        </authorList>
    </citation>
    <scope>NUCLEOTIDE SEQUENCE [LARGE SCALE GENOMIC DNA]</scope>
    <source>
        <strain evidence="2 3">NCTC11214</strain>
    </source>
</reference>
<dbReference type="InterPro" id="IPR042099">
    <property type="entry name" value="ANL_N_sf"/>
</dbReference>